<evidence type="ECO:0000313" key="3">
    <source>
        <dbReference type="EMBL" id="RAL08516.1"/>
    </source>
</evidence>
<feature type="transmembrane region" description="Helical" evidence="2">
    <location>
        <begin position="34"/>
        <end position="58"/>
    </location>
</feature>
<dbReference type="EMBL" id="KZ824313">
    <property type="protein sequence ID" value="RAL08516.1"/>
    <property type="molecule type" value="Genomic_DNA"/>
</dbReference>
<name>A0A395HLN9_ASPHC</name>
<keyword evidence="2" id="KW-0472">Membrane</keyword>
<reference evidence="3 4" key="1">
    <citation type="submission" date="2018-02" db="EMBL/GenBank/DDBJ databases">
        <title>The genomes of Aspergillus section Nigri reveals drivers in fungal speciation.</title>
        <authorList>
            <consortium name="DOE Joint Genome Institute"/>
            <person name="Vesth T.C."/>
            <person name="Nybo J."/>
            <person name="Theobald S."/>
            <person name="Brandl J."/>
            <person name="Frisvad J.C."/>
            <person name="Nielsen K.F."/>
            <person name="Lyhne E.K."/>
            <person name="Kogle M.E."/>
            <person name="Kuo A."/>
            <person name="Riley R."/>
            <person name="Clum A."/>
            <person name="Nolan M."/>
            <person name="Lipzen A."/>
            <person name="Salamov A."/>
            <person name="Henrissat B."/>
            <person name="Wiebenga A."/>
            <person name="De vries R.P."/>
            <person name="Grigoriev I.V."/>
            <person name="Mortensen U.H."/>
            <person name="Andersen M.R."/>
            <person name="Baker S.E."/>
        </authorList>
    </citation>
    <scope>NUCLEOTIDE SEQUENCE [LARGE SCALE GENOMIC DNA]</scope>
    <source>
        <strain evidence="3 4">CBS 101889</strain>
    </source>
</reference>
<evidence type="ECO:0000313" key="4">
    <source>
        <dbReference type="Proteomes" id="UP000248961"/>
    </source>
</evidence>
<dbReference type="GeneID" id="37200781"/>
<sequence length="159" mass="15937">MSTTASHESPSLTPAVSGVPNVSVDVAQLSWQKVGIIAVIVLVAVLAITAIVFLAICAHWCRAKIRQRFGPPIATYTPTNAHEAMELQDFYSRGARLSPGRAEQEQTGGAGGGGDDGLAGAGGGSGGGGAAAGGGGGQGERRSLTRLGHLKGVFFGPKG</sequence>
<accession>A0A395HLN9</accession>
<gene>
    <name evidence="3" type="ORF">BO97DRAFT_417671</name>
</gene>
<dbReference type="RefSeq" id="XP_025547670.1">
    <property type="nucleotide sequence ID" value="XM_025696492.1"/>
</dbReference>
<dbReference type="Proteomes" id="UP000248961">
    <property type="component" value="Unassembled WGS sequence"/>
</dbReference>
<organism evidence="3 4">
    <name type="scientific">Aspergillus homomorphus (strain CBS 101889)</name>
    <dbReference type="NCBI Taxonomy" id="1450537"/>
    <lineage>
        <taxon>Eukaryota</taxon>
        <taxon>Fungi</taxon>
        <taxon>Dikarya</taxon>
        <taxon>Ascomycota</taxon>
        <taxon>Pezizomycotina</taxon>
        <taxon>Eurotiomycetes</taxon>
        <taxon>Eurotiomycetidae</taxon>
        <taxon>Eurotiales</taxon>
        <taxon>Aspergillaceae</taxon>
        <taxon>Aspergillus</taxon>
        <taxon>Aspergillus subgen. Circumdati</taxon>
    </lineage>
</organism>
<evidence type="ECO:0000256" key="1">
    <source>
        <dbReference type="SAM" id="MobiDB-lite"/>
    </source>
</evidence>
<feature type="compositionally biased region" description="Gly residues" evidence="1">
    <location>
        <begin position="108"/>
        <end position="138"/>
    </location>
</feature>
<keyword evidence="4" id="KW-1185">Reference proteome</keyword>
<keyword evidence="2" id="KW-1133">Transmembrane helix</keyword>
<dbReference type="VEuPathDB" id="FungiDB:BO97DRAFT_417671"/>
<keyword evidence="2" id="KW-0812">Transmembrane</keyword>
<protein>
    <submittedName>
        <fullName evidence="3">Uncharacterized protein</fullName>
    </submittedName>
</protein>
<evidence type="ECO:0000256" key="2">
    <source>
        <dbReference type="SAM" id="Phobius"/>
    </source>
</evidence>
<proteinExistence type="predicted"/>
<dbReference type="AlphaFoldDB" id="A0A395HLN9"/>
<feature type="region of interest" description="Disordered" evidence="1">
    <location>
        <begin position="97"/>
        <end position="159"/>
    </location>
</feature>